<reference evidence="7 8" key="1">
    <citation type="submission" date="2015-06" db="EMBL/GenBank/DDBJ databases">
        <title>Marinobacter subterrani, a genetically tractable neutrophilic iron-oxidizing strain isolated from the Soudan Iron Mine.</title>
        <authorList>
            <person name="Bonis B.M."/>
            <person name="Gralnick J.A."/>
        </authorList>
    </citation>
    <scope>NUCLEOTIDE SEQUENCE [LARGE SCALE GENOMIC DNA]</scope>
    <source>
        <strain evidence="7 8">JG233</strain>
    </source>
</reference>
<keyword evidence="7" id="KW-0436">Ligase</keyword>
<dbReference type="AlphaFoldDB" id="A0A0J7LXG4"/>
<feature type="transmembrane region" description="Helical" evidence="5">
    <location>
        <begin position="315"/>
        <end position="335"/>
    </location>
</feature>
<evidence type="ECO:0000259" key="6">
    <source>
        <dbReference type="Pfam" id="PF04932"/>
    </source>
</evidence>
<comment type="caution">
    <text evidence="7">The sequence shown here is derived from an EMBL/GenBank/DDBJ whole genome shotgun (WGS) entry which is preliminary data.</text>
</comment>
<dbReference type="STRING" id="1658765.Msub_20782"/>
<evidence type="ECO:0000256" key="4">
    <source>
        <dbReference type="ARBA" id="ARBA00023136"/>
    </source>
</evidence>
<feature type="transmembrane region" description="Helical" evidence="5">
    <location>
        <begin position="233"/>
        <end position="255"/>
    </location>
</feature>
<evidence type="ECO:0000256" key="3">
    <source>
        <dbReference type="ARBA" id="ARBA00022989"/>
    </source>
</evidence>
<gene>
    <name evidence="7" type="ORF">Msub_20782</name>
</gene>
<dbReference type="PATRIC" id="fig|1658765.3.peg.4046"/>
<keyword evidence="2 5" id="KW-0812">Transmembrane</keyword>
<dbReference type="OrthoDB" id="9783389at2"/>
<dbReference type="Proteomes" id="UP000036102">
    <property type="component" value="Unassembled WGS sequence"/>
</dbReference>
<feature type="transmembrane region" description="Helical" evidence="5">
    <location>
        <begin position="114"/>
        <end position="135"/>
    </location>
</feature>
<dbReference type="GO" id="GO:0016020">
    <property type="term" value="C:membrane"/>
    <property type="evidence" value="ECO:0007669"/>
    <property type="project" value="UniProtKB-SubCell"/>
</dbReference>
<accession>A0A0J7LXG4</accession>
<feature type="domain" description="O-antigen ligase-related" evidence="6">
    <location>
        <begin position="195"/>
        <end position="325"/>
    </location>
</feature>
<protein>
    <submittedName>
        <fullName evidence="7">O-antigen ligase</fullName>
    </submittedName>
</protein>
<keyword evidence="8" id="KW-1185">Reference proteome</keyword>
<evidence type="ECO:0000256" key="1">
    <source>
        <dbReference type="ARBA" id="ARBA00004141"/>
    </source>
</evidence>
<evidence type="ECO:0000256" key="5">
    <source>
        <dbReference type="SAM" id="Phobius"/>
    </source>
</evidence>
<dbReference type="Pfam" id="PF04932">
    <property type="entry name" value="Wzy_C"/>
    <property type="match status" value="1"/>
</dbReference>
<dbReference type="InterPro" id="IPR051533">
    <property type="entry name" value="WaaL-like"/>
</dbReference>
<evidence type="ECO:0000313" key="8">
    <source>
        <dbReference type="Proteomes" id="UP000036102"/>
    </source>
</evidence>
<sequence length="404" mass="44593">MEKLSARFRDVGFDWLILLLAALSFLTLYLPGSLSSGSAILAIILISCTEPRFIQRFFIQYRGPIILVFLILAMAISFSSLPFKTSKAIYDFLRAFLLLLIFSYLGAKLQSGIILRGISFLACLFLIVFFMNMFLEAEPSQSIMSSANWAQILRTSYSRNIIATQICLALIPIVCVLLDREVVLSKLEQSLYSLCVAASGFAILLSLSRGTLLAAGVTVLVAGFVFHQRKAILCIFSAVLILFFAALLLPAQTLAHNLVSGLYRGGDLLTARTEIYSATFDFILKAPWFGYGPGTFKHLGVVGAYTHPHSMYLELLFSFGVIGSSGLIAGFLWLSRRSAKISDKDGPLFKFSLILFVFFMTRGIFDIHLFVYDTWAVLFIVLGGVCCGPSVKKVGISSNVMRTE</sequence>
<comment type="subcellular location">
    <subcellularLocation>
        <location evidence="1">Membrane</location>
        <topology evidence="1">Multi-pass membrane protein</topology>
    </subcellularLocation>
</comment>
<feature type="transmembrane region" description="Helical" evidence="5">
    <location>
        <begin position="211"/>
        <end position="226"/>
    </location>
</feature>
<dbReference type="PANTHER" id="PTHR37422">
    <property type="entry name" value="TEICHURONIC ACID BIOSYNTHESIS PROTEIN TUAE"/>
    <property type="match status" value="1"/>
</dbReference>
<feature type="transmembrane region" description="Helical" evidence="5">
    <location>
        <begin position="347"/>
        <end position="365"/>
    </location>
</feature>
<dbReference type="InterPro" id="IPR007016">
    <property type="entry name" value="O-antigen_ligase-rel_domated"/>
</dbReference>
<dbReference type="EMBL" id="LFBU01000002">
    <property type="protein sequence ID" value="KMQ73570.1"/>
    <property type="molecule type" value="Genomic_DNA"/>
</dbReference>
<feature type="transmembrane region" description="Helical" evidence="5">
    <location>
        <begin position="65"/>
        <end position="83"/>
    </location>
</feature>
<dbReference type="PANTHER" id="PTHR37422:SF17">
    <property type="entry name" value="O-ANTIGEN LIGASE"/>
    <property type="match status" value="1"/>
</dbReference>
<proteinExistence type="predicted"/>
<keyword evidence="4 5" id="KW-0472">Membrane</keyword>
<feature type="transmembrane region" description="Helical" evidence="5">
    <location>
        <begin position="89"/>
        <end position="107"/>
    </location>
</feature>
<keyword evidence="3 5" id="KW-1133">Transmembrane helix</keyword>
<feature type="transmembrane region" description="Helical" evidence="5">
    <location>
        <begin position="190"/>
        <end position="205"/>
    </location>
</feature>
<feature type="transmembrane region" description="Helical" evidence="5">
    <location>
        <begin position="12"/>
        <end position="30"/>
    </location>
</feature>
<organism evidence="7 8">
    <name type="scientific">Marinobacter subterrani</name>
    <dbReference type="NCBI Taxonomy" id="1658765"/>
    <lineage>
        <taxon>Bacteria</taxon>
        <taxon>Pseudomonadati</taxon>
        <taxon>Pseudomonadota</taxon>
        <taxon>Gammaproteobacteria</taxon>
        <taxon>Pseudomonadales</taxon>
        <taxon>Marinobacteraceae</taxon>
        <taxon>Marinobacter</taxon>
    </lineage>
</organism>
<dbReference type="GO" id="GO:0016874">
    <property type="term" value="F:ligase activity"/>
    <property type="evidence" value="ECO:0007669"/>
    <property type="project" value="UniProtKB-KW"/>
</dbReference>
<feature type="transmembrane region" description="Helical" evidence="5">
    <location>
        <begin position="161"/>
        <end position="178"/>
    </location>
</feature>
<evidence type="ECO:0000256" key="2">
    <source>
        <dbReference type="ARBA" id="ARBA00022692"/>
    </source>
</evidence>
<dbReference type="RefSeq" id="WP_156182840.1">
    <property type="nucleotide sequence ID" value="NZ_LFBU01000002.1"/>
</dbReference>
<feature type="transmembrane region" description="Helical" evidence="5">
    <location>
        <begin position="371"/>
        <end position="391"/>
    </location>
</feature>
<evidence type="ECO:0000313" key="7">
    <source>
        <dbReference type="EMBL" id="KMQ73570.1"/>
    </source>
</evidence>
<name>A0A0J7LXG4_9GAMM</name>